<evidence type="ECO:0000256" key="4">
    <source>
        <dbReference type="ARBA" id="ARBA00022989"/>
    </source>
</evidence>
<keyword evidence="4 7" id="KW-1133">Transmembrane helix</keyword>
<gene>
    <name evidence="8" type="ORF">LX32DRAFT_638633</name>
</gene>
<evidence type="ECO:0000313" key="8">
    <source>
        <dbReference type="EMBL" id="KAK2029982.1"/>
    </source>
</evidence>
<comment type="subcellular location">
    <subcellularLocation>
        <location evidence="1">Membrane</location>
        <topology evidence="1">Multi-pass membrane protein</topology>
    </subcellularLocation>
</comment>
<feature type="compositionally biased region" description="Basic and acidic residues" evidence="6">
    <location>
        <begin position="677"/>
        <end position="689"/>
    </location>
</feature>
<dbReference type="Pfam" id="PF05277">
    <property type="entry name" value="DUF726"/>
    <property type="match status" value="1"/>
</dbReference>
<dbReference type="GO" id="GO:0016020">
    <property type="term" value="C:membrane"/>
    <property type="evidence" value="ECO:0007669"/>
    <property type="project" value="UniProtKB-SubCell"/>
</dbReference>
<accession>A0AAD9M2U9</accession>
<evidence type="ECO:0000256" key="2">
    <source>
        <dbReference type="ARBA" id="ARBA00009824"/>
    </source>
</evidence>
<comment type="caution">
    <text evidence="8">The sequence shown here is derived from an EMBL/GenBank/DDBJ whole genome shotgun (WGS) entry which is preliminary data.</text>
</comment>
<dbReference type="Gene3D" id="3.40.50.1820">
    <property type="entry name" value="alpha/beta hydrolase"/>
    <property type="match status" value="1"/>
</dbReference>
<feature type="transmembrane region" description="Helical" evidence="7">
    <location>
        <begin position="275"/>
        <end position="304"/>
    </location>
</feature>
<dbReference type="EMBL" id="MU842857">
    <property type="protein sequence ID" value="KAK2029982.1"/>
    <property type="molecule type" value="Genomic_DNA"/>
</dbReference>
<reference evidence="8" key="1">
    <citation type="submission" date="2021-06" db="EMBL/GenBank/DDBJ databases">
        <title>Comparative genomics, transcriptomics and evolutionary studies reveal genomic signatures of adaptation to plant cell wall in hemibiotrophic fungi.</title>
        <authorList>
            <consortium name="DOE Joint Genome Institute"/>
            <person name="Baroncelli R."/>
            <person name="Diaz J.F."/>
            <person name="Benocci T."/>
            <person name="Peng M."/>
            <person name="Battaglia E."/>
            <person name="Haridas S."/>
            <person name="Andreopoulos W."/>
            <person name="Labutti K."/>
            <person name="Pangilinan J."/>
            <person name="Floch G.L."/>
            <person name="Makela M.R."/>
            <person name="Henrissat B."/>
            <person name="Grigoriev I.V."/>
            <person name="Crouch J.A."/>
            <person name="De Vries R.P."/>
            <person name="Sukno S.A."/>
            <person name="Thon M.R."/>
        </authorList>
    </citation>
    <scope>NUCLEOTIDE SEQUENCE</scope>
    <source>
        <strain evidence="8">MAFF235873</strain>
    </source>
</reference>
<keyword evidence="5 7" id="KW-0472">Membrane</keyword>
<feature type="transmembrane region" description="Helical" evidence="7">
    <location>
        <begin position="316"/>
        <end position="337"/>
    </location>
</feature>
<organism evidence="8 9">
    <name type="scientific">Colletotrichum zoysiae</name>
    <dbReference type="NCBI Taxonomy" id="1216348"/>
    <lineage>
        <taxon>Eukaryota</taxon>
        <taxon>Fungi</taxon>
        <taxon>Dikarya</taxon>
        <taxon>Ascomycota</taxon>
        <taxon>Pezizomycotina</taxon>
        <taxon>Sordariomycetes</taxon>
        <taxon>Hypocreomycetidae</taxon>
        <taxon>Glomerellales</taxon>
        <taxon>Glomerellaceae</taxon>
        <taxon>Colletotrichum</taxon>
        <taxon>Colletotrichum graminicola species complex</taxon>
    </lineage>
</organism>
<name>A0AAD9M2U9_9PEZI</name>
<dbReference type="Proteomes" id="UP001232148">
    <property type="component" value="Unassembled WGS sequence"/>
</dbReference>
<evidence type="ECO:0000256" key="7">
    <source>
        <dbReference type="SAM" id="Phobius"/>
    </source>
</evidence>
<feature type="compositionally biased region" description="Basic residues" evidence="6">
    <location>
        <begin position="690"/>
        <end position="699"/>
    </location>
</feature>
<dbReference type="PANTHER" id="PTHR17920">
    <property type="entry name" value="TRANSMEMBRANE AND COILED-COIL DOMAIN-CONTAINING PROTEIN 4 TMCO4"/>
    <property type="match status" value="1"/>
</dbReference>
<evidence type="ECO:0000256" key="1">
    <source>
        <dbReference type="ARBA" id="ARBA00004141"/>
    </source>
</evidence>
<evidence type="ECO:0000256" key="3">
    <source>
        <dbReference type="ARBA" id="ARBA00022692"/>
    </source>
</evidence>
<evidence type="ECO:0000313" key="9">
    <source>
        <dbReference type="Proteomes" id="UP001232148"/>
    </source>
</evidence>
<dbReference type="AlphaFoldDB" id="A0AAD9M2U9"/>
<feature type="region of interest" description="Disordered" evidence="6">
    <location>
        <begin position="43"/>
        <end position="92"/>
    </location>
</feature>
<evidence type="ECO:0000256" key="5">
    <source>
        <dbReference type="ARBA" id="ARBA00023136"/>
    </source>
</evidence>
<dbReference type="SUPFAM" id="SSF53474">
    <property type="entry name" value="alpha/beta-Hydrolases"/>
    <property type="match status" value="1"/>
</dbReference>
<dbReference type="InterPro" id="IPR029058">
    <property type="entry name" value="AB_hydrolase_fold"/>
</dbReference>
<protein>
    <submittedName>
        <fullName evidence="8">YSIRK family gram-positive signal peptide</fullName>
    </submittedName>
</protein>
<evidence type="ECO:0000256" key="6">
    <source>
        <dbReference type="SAM" id="MobiDB-lite"/>
    </source>
</evidence>
<sequence>MAPLAADPRQLLVVLNQARRKAFYTLLYDITSYMRSQLELKGNDQTTSSAANSASPSLKDRNAPLFAPDAGQSGRSSSPSHPDRGGSGVHSDQLRALRRAALKHFDEWRKDILEKVKEIASARDDDKILEARKKRLDEMEKLKSESPGVGEDLINFGDAPKAASIESDKQVAILQDHYHPIPNRFTTIPVEDRKEVLSCLLVLILSTGSYSAHSRVLALYLTSAFGLPLSTLISEETEIAKSLVESSTSTESQKASMSAEAEAAKRRQENQKSRFWKVGLASVAGAAVIGITGGLAAPVVAGAIGGLMGSVGLGGVASFLGVFWMNGALVGTLFGAFGAKMTGEMMDTYAKEVEDFRFLPLKDEWGQDYKRADADGKQGARLRVTIGINGWLNEEGDVTKPWRSLGDESEVFALRYEMRSLLALGRELDSLVSSYAWSFVKVEILKRTVLASLWAALWPAYLIKAASQIDNPFSLARNRSDKAGRVLADALIAKVQGERPVTLVGYSLGARVIYSCLRSLAERQAFGLVDTVVFIGAPVPSNREHWQVLRSVVSDRIVNVYSETDYILGFLYRTASLQLGIAGLQEVKDIERVENLNLSAEVSGHLRYPSLIPKILTQCGFPNVKGGEGAIEKDEDIKLTDEEAGSQVGELIQLDAQPDPESEPQPIKSKQTARFPNELRHPLHPDPPPRKKVPNRNKLFRGGSASVSQAFDPLGPRGSDPLNLGSIGQGKNKPASPHHEDLLSLSSPPTEKLESSGPKAGDPFDLSSLGQQNNGYFRPEVTPKDGDQQKNPGLLSRPVAVHSFQSECALDSHQPRPELPIRPKTFPAPVQKDDSDSDDESFKGIQLVDNEDPGGMMSYSEPLKAGDQSRILFRGTE</sequence>
<dbReference type="PANTHER" id="PTHR17920:SF22">
    <property type="entry name" value="DUF726 DOMAIN PROTEIN (AFU_ORTHOLOGUE AFUA_2G12860)"/>
    <property type="match status" value="1"/>
</dbReference>
<feature type="region of interest" description="Disordered" evidence="6">
    <location>
        <begin position="656"/>
        <end position="877"/>
    </location>
</feature>
<keyword evidence="9" id="KW-1185">Reference proteome</keyword>
<feature type="compositionally biased region" description="Low complexity" evidence="6">
    <location>
        <begin position="48"/>
        <end position="57"/>
    </location>
</feature>
<keyword evidence="3 7" id="KW-0812">Transmembrane</keyword>
<comment type="similarity">
    <text evidence="2">Belongs to the TMCO4 family.</text>
</comment>
<dbReference type="InterPro" id="IPR007941">
    <property type="entry name" value="DUF726"/>
</dbReference>
<proteinExistence type="inferred from homology"/>